<dbReference type="Pfam" id="PF20684">
    <property type="entry name" value="Fung_rhodopsin"/>
    <property type="match status" value="1"/>
</dbReference>
<dbReference type="InterPro" id="IPR049326">
    <property type="entry name" value="Rhodopsin_dom_fungi"/>
</dbReference>
<keyword evidence="3 7" id="KW-1133">Transmembrane helix</keyword>
<sequence>MFYHPLMGAIRASVIMFLFRVRDQRWHIRWALHVVFWINIGYLVSTTIVNIVQCDPIRYAYMRPQMDHKDASGNLIKGGTCINSLAFIMSSCGLSIFMDLIIMPIPTAMVWNLQMKRRTKLAVVAVMSMGWFATAASVSRLIIYHVRFAPYTDRTHNIGLVTSITEPSIGIIAACAPALRRLFTFFVPRYFSDEGSYDTHGYTQTNDATYGNTRPRPSHSFDAGKVVKIDMDVDGIPGRDEEDVYDMANLKGKVSREEMHMQRTHSVKTGVSESASHPCTRPTEPFGVLNQRQWSGPR</sequence>
<feature type="transmembrane region" description="Helical" evidence="7">
    <location>
        <begin position="158"/>
        <end position="179"/>
    </location>
</feature>
<name>A0A6A5UMV9_9PLEO</name>
<feature type="transmembrane region" description="Helical" evidence="7">
    <location>
        <begin position="121"/>
        <end position="146"/>
    </location>
</feature>
<accession>A0A6A5UMV9</accession>
<reference evidence="9" key="1">
    <citation type="journal article" date="2020" name="Stud. Mycol.">
        <title>101 Dothideomycetes genomes: a test case for predicting lifestyles and emergence of pathogens.</title>
        <authorList>
            <person name="Haridas S."/>
            <person name="Albert R."/>
            <person name="Binder M."/>
            <person name="Bloem J."/>
            <person name="Labutti K."/>
            <person name="Salamov A."/>
            <person name="Andreopoulos B."/>
            <person name="Baker S."/>
            <person name="Barry K."/>
            <person name="Bills G."/>
            <person name="Bluhm B."/>
            <person name="Cannon C."/>
            <person name="Castanera R."/>
            <person name="Culley D."/>
            <person name="Daum C."/>
            <person name="Ezra D."/>
            <person name="Gonzalez J."/>
            <person name="Henrissat B."/>
            <person name="Kuo A."/>
            <person name="Liang C."/>
            <person name="Lipzen A."/>
            <person name="Lutzoni F."/>
            <person name="Magnuson J."/>
            <person name="Mondo S."/>
            <person name="Nolan M."/>
            <person name="Ohm R."/>
            <person name="Pangilinan J."/>
            <person name="Park H.-J."/>
            <person name="Ramirez L."/>
            <person name="Alfaro M."/>
            <person name="Sun H."/>
            <person name="Tritt A."/>
            <person name="Yoshinaga Y."/>
            <person name="Zwiers L.-H."/>
            <person name="Turgeon B."/>
            <person name="Goodwin S."/>
            <person name="Spatafora J."/>
            <person name="Crous P."/>
            <person name="Grigoriev I."/>
        </authorList>
    </citation>
    <scope>NUCLEOTIDE SEQUENCE</scope>
    <source>
        <strain evidence="9">CBS 107.79</strain>
    </source>
</reference>
<keyword evidence="10" id="KW-1185">Reference proteome</keyword>
<dbReference type="EMBL" id="ML976749">
    <property type="protein sequence ID" value="KAF1966271.1"/>
    <property type="molecule type" value="Genomic_DNA"/>
</dbReference>
<comment type="similarity">
    <text evidence="5">Belongs to the SAT4 family.</text>
</comment>
<evidence type="ECO:0000256" key="4">
    <source>
        <dbReference type="ARBA" id="ARBA00023136"/>
    </source>
</evidence>
<evidence type="ECO:0000256" key="3">
    <source>
        <dbReference type="ARBA" id="ARBA00022989"/>
    </source>
</evidence>
<evidence type="ECO:0000313" key="10">
    <source>
        <dbReference type="Proteomes" id="UP000800036"/>
    </source>
</evidence>
<dbReference type="PANTHER" id="PTHR33048">
    <property type="entry name" value="PTH11-LIKE INTEGRAL MEMBRANE PROTEIN (AFU_ORTHOLOGUE AFUA_5G11245)"/>
    <property type="match status" value="1"/>
</dbReference>
<feature type="region of interest" description="Disordered" evidence="6">
    <location>
        <begin position="268"/>
        <end position="298"/>
    </location>
</feature>
<protein>
    <recommendedName>
        <fullName evidence="8">Rhodopsin domain-containing protein</fullName>
    </recommendedName>
</protein>
<dbReference type="InterPro" id="IPR052337">
    <property type="entry name" value="SAT4-like"/>
</dbReference>
<evidence type="ECO:0000256" key="6">
    <source>
        <dbReference type="SAM" id="MobiDB-lite"/>
    </source>
</evidence>
<keyword evidence="2 7" id="KW-0812">Transmembrane</keyword>
<gene>
    <name evidence="9" type="ORF">BU23DRAFT_330627</name>
</gene>
<dbReference type="GO" id="GO:0016020">
    <property type="term" value="C:membrane"/>
    <property type="evidence" value="ECO:0007669"/>
    <property type="project" value="UniProtKB-SubCell"/>
</dbReference>
<feature type="transmembrane region" description="Helical" evidence="7">
    <location>
        <begin position="85"/>
        <end position="109"/>
    </location>
</feature>
<dbReference type="AlphaFoldDB" id="A0A6A5UMV9"/>
<evidence type="ECO:0000256" key="5">
    <source>
        <dbReference type="ARBA" id="ARBA00038359"/>
    </source>
</evidence>
<evidence type="ECO:0000313" key="9">
    <source>
        <dbReference type="EMBL" id="KAF1966271.1"/>
    </source>
</evidence>
<proteinExistence type="inferred from homology"/>
<keyword evidence="4 7" id="KW-0472">Membrane</keyword>
<feature type="compositionally biased region" description="Polar residues" evidence="6">
    <location>
        <begin position="268"/>
        <end position="277"/>
    </location>
</feature>
<evidence type="ECO:0000259" key="8">
    <source>
        <dbReference type="Pfam" id="PF20684"/>
    </source>
</evidence>
<evidence type="ECO:0000256" key="1">
    <source>
        <dbReference type="ARBA" id="ARBA00004141"/>
    </source>
</evidence>
<organism evidence="9 10">
    <name type="scientific">Bimuria novae-zelandiae CBS 107.79</name>
    <dbReference type="NCBI Taxonomy" id="1447943"/>
    <lineage>
        <taxon>Eukaryota</taxon>
        <taxon>Fungi</taxon>
        <taxon>Dikarya</taxon>
        <taxon>Ascomycota</taxon>
        <taxon>Pezizomycotina</taxon>
        <taxon>Dothideomycetes</taxon>
        <taxon>Pleosporomycetidae</taxon>
        <taxon>Pleosporales</taxon>
        <taxon>Massarineae</taxon>
        <taxon>Didymosphaeriaceae</taxon>
        <taxon>Bimuria</taxon>
    </lineage>
</organism>
<dbReference type="OrthoDB" id="5283415at2759"/>
<dbReference type="Proteomes" id="UP000800036">
    <property type="component" value="Unassembled WGS sequence"/>
</dbReference>
<feature type="transmembrane region" description="Helical" evidence="7">
    <location>
        <begin position="34"/>
        <end position="52"/>
    </location>
</feature>
<evidence type="ECO:0000256" key="7">
    <source>
        <dbReference type="SAM" id="Phobius"/>
    </source>
</evidence>
<evidence type="ECO:0000256" key="2">
    <source>
        <dbReference type="ARBA" id="ARBA00022692"/>
    </source>
</evidence>
<comment type="subcellular location">
    <subcellularLocation>
        <location evidence="1">Membrane</location>
        <topology evidence="1">Multi-pass membrane protein</topology>
    </subcellularLocation>
</comment>
<feature type="domain" description="Rhodopsin" evidence="8">
    <location>
        <begin position="1"/>
        <end position="183"/>
    </location>
</feature>
<dbReference type="PANTHER" id="PTHR33048:SF160">
    <property type="entry name" value="SAT4 FAMILY MEMBRANE PROTEIN"/>
    <property type="match status" value="1"/>
</dbReference>